<dbReference type="AlphaFoldDB" id="B4NUB5"/>
<evidence type="ECO:0000313" key="2">
    <source>
        <dbReference type="EMBL" id="EDX16562.1"/>
    </source>
</evidence>
<organism evidence="2 3">
    <name type="scientific">Drosophila simulans</name>
    <name type="common">Fruit fly</name>
    <dbReference type="NCBI Taxonomy" id="7240"/>
    <lineage>
        <taxon>Eukaryota</taxon>
        <taxon>Metazoa</taxon>
        <taxon>Ecdysozoa</taxon>
        <taxon>Arthropoda</taxon>
        <taxon>Hexapoda</taxon>
        <taxon>Insecta</taxon>
        <taxon>Pterygota</taxon>
        <taxon>Neoptera</taxon>
        <taxon>Endopterygota</taxon>
        <taxon>Diptera</taxon>
        <taxon>Brachycera</taxon>
        <taxon>Muscomorpha</taxon>
        <taxon>Ephydroidea</taxon>
        <taxon>Drosophilidae</taxon>
        <taxon>Drosophila</taxon>
        <taxon>Sophophora</taxon>
    </lineage>
</organism>
<keyword evidence="3" id="KW-1185">Reference proteome</keyword>
<evidence type="ECO:0000256" key="1">
    <source>
        <dbReference type="SAM" id="MobiDB-lite"/>
    </source>
</evidence>
<feature type="region of interest" description="Disordered" evidence="1">
    <location>
        <begin position="1"/>
        <end position="27"/>
    </location>
</feature>
<dbReference type="Proteomes" id="UP000000304">
    <property type="component" value="Unassembled WGS sequence"/>
</dbReference>
<sequence>MGLWGSKPRAKKPTARLKEQKNQERETTIFWEEDNRRLTLTTQDSEDEVEVVVARQKEQVRP</sequence>
<reference evidence="2 3" key="1">
    <citation type="journal article" date="2007" name="Nature">
        <title>Evolution of genes and genomes on the Drosophila phylogeny.</title>
        <authorList>
            <consortium name="Drosophila 12 Genomes Consortium"/>
            <person name="Clark A.G."/>
            <person name="Eisen M.B."/>
            <person name="Smith D.R."/>
            <person name="Bergman C.M."/>
            <person name="Oliver B."/>
            <person name="Markow T.A."/>
            <person name="Kaufman T.C."/>
            <person name="Kellis M."/>
            <person name="Gelbart W."/>
            <person name="Iyer V.N."/>
            <person name="Pollard D.A."/>
            <person name="Sackton T.B."/>
            <person name="Larracuente A.M."/>
            <person name="Singh N.D."/>
            <person name="Abad J.P."/>
            <person name="Abt D.N."/>
            <person name="Adryan B."/>
            <person name="Aguade M."/>
            <person name="Akashi H."/>
            <person name="Anderson W.W."/>
            <person name="Aquadro C.F."/>
            <person name="Ardell D.H."/>
            <person name="Arguello R."/>
            <person name="Artieri C.G."/>
            <person name="Barbash D.A."/>
            <person name="Barker D."/>
            <person name="Barsanti P."/>
            <person name="Batterham P."/>
            <person name="Batzoglou S."/>
            <person name="Begun D."/>
            <person name="Bhutkar A."/>
            <person name="Blanco E."/>
            <person name="Bosak S.A."/>
            <person name="Bradley R.K."/>
            <person name="Brand A.D."/>
            <person name="Brent M.R."/>
            <person name="Brooks A.N."/>
            <person name="Brown R.H."/>
            <person name="Butlin R.K."/>
            <person name="Caggese C."/>
            <person name="Calvi B.R."/>
            <person name="Bernardo de Carvalho A."/>
            <person name="Caspi A."/>
            <person name="Castrezana S."/>
            <person name="Celniker S.E."/>
            <person name="Chang J.L."/>
            <person name="Chapple C."/>
            <person name="Chatterji S."/>
            <person name="Chinwalla A."/>
            <person name="Civetta A."/>
            <person name="Clifton S.W."/>
            <person name="Comeron J.M."/>
            <person name="Costello J.C."/>
            <person name="Coyne J.A."/>
            <person name="Daub J."/>
            <person name="David R.G."/>
            <person name="Delcher A.L."/>
            <person name="Delehaunty K."/>
            <person name="Do C.B."/>
            <person name="Ebling H."/>
            <person name="Edwards K."/>
            <person name="Eickbush T."/>
            <person name="Evans J.D."/>
            <person name="Filipski A."/>
            <person name="Findeiss S."/>
            <person name="Freyhult E."/>
            <person name="Fulton L."/>
            <person name="Fulton R."/>
            <person name="Garcia A.C."/>
            <person name="Gardiner A."/>
            <person name="Garfield D.A."/>
            <person name="Garvin B.E."/>
            <person name="Gibson G."/>
            <person name="Gilbert D."/>
            <person name="Gnerre S."/>
            <person name="Godfrey J."/>
            <person name="Good R."/>
            <person name="Gotea V."/>
            <person name="Gravely B."/>
            <person name="Greenberg A.J."/>
            <person name="Griffiths-Jones S."/>
            <person name="Gross S."/>
            <person name="Guigo R."/>
            <person name="Gustafson E.A."/>
            <person name="Haerty W."/>
            <person name="Hahn M.W."/>
            <person name="Halligan D.L."/>
            <person name="Halpern A.L."/>
            <person name="Halter G.M."/>
            <person name="Han M.V."/>
            <person name="Heger A."/>
            <person name="Hillier L."/>
            <person name="Hinrichs A.S."/>
            <person name="Holmes I."/>
            <person name="Hoskins R.A."/>
            <person name="Hubisz M.J."/>
            <person name="Hultmark D."/>
            <person name="Huntley M.A."/>
            <person name="Jaffe D.B."/>
            <person name="Jagadeeshan S."/>
            <person name="Jeck W.R."/>
            <person name="Johnson J."/>
            <person name="Jones C.D."/>
            <person name="Jordan W.C."/>
            <person name="Karpen G.H."/>
            <person name="Kataoka E."/>
            <person name="Keightley P.D."/>
            <person name="Kheradpour P."/>
            <person name="Kirkness E.F."/>
            <person name="Koerich L.B."/>
            <person name="Kristiansen K."/>
            <person name="Kudrna D."/>
            <person name="Kulathinal R.J."/>
            <person name="Kumar S."/>
            <person name="Kwok R."/>
            <person name="Lander E."/>
            <person name="Langley C.H."/>
            <person name="Lapoint R."/>
            <person name="Lazzaro B.P."/>
            <person name="Lee S.J."/>
            <person name="Levesque L."/>
            <person name="Li R."/>
            <person name="Lin C.F."/>
            <person name="Lin M.F."/>
            <person name="Lindblad-Toh K."/>
            <person name="Llopart A."/>
            <person name="Long M."/>
            <person name="Low L."/>
            <person name="Lozovsky E."/>
            <person name="Lu J."/>
            <person name="Luo M."/>
            <person name="Machado C.A."/>
            <person name="Makalowski W."/>
            <person name="Marzo M."/>
            <person name="Matsuda M."/>
            <person name="Matzkin L."/>
            <person name="McAllister B."/>
            <person name="McBride C.S."/>
            <person name="McKernan B."/>
            <person name="McKernan K."/>
            <person name="Mendez-Lago M."/>
            <person name="Minx P."/>
            <person name="Mollenhauer M.U."/>
            <person name="Montooth K."/>
            <person name="Mount S.M."/>
            <person name="Mu X."/>
            <person name="Myers E."/>
            <person name="Negre B."/>
            <person name="Newfeld S."/>
            <person name="Nielsen R."/>
            <person name="Noor M.A."/>
            <person name="O'Grady P."/>
            <person name="Pachter L."/>
            <person name="Papaceit M."/>
            <person name="Parisi M.J."/>
            <person name="Parisi M."/>
            <person name="Parts L."/>
            <person name="Pedersen J.S."/>
            <person name="Pesole G."/>
            <person name="Phillippy A.M."/>
            <person name="Ponting C.P."/>
            <person name="Pop M."/>
            <person name="Porcelli D."/>
            <person name="Powell J.R."/>
            <person name="Prohaska S."/>
            <person name="Pruitt K."/>
            <person name="Puig M."/>
            <person name="Quesneville H."/>
            <person name="Ram K.R."/>
            <person name="Rand D."/>
            <person name="Rasmussen M.D."/>
            <person name="Reed L.K."/>
            <person name="Reenan R."/>
            <person name="Reily A."/>
            <person name="Remington K.A."/>
            <person name="Rieger T.T."/>
            <person name="Ritchie M.G."/>
            <person name="Robin C."/>
            <person name="Rogers Y.H."/>
            <person name="Rohde C."/>
            <person name="Rozas J."/>
            <person name="Rubenfield M.J."/>
            <person name="Ruiz A."/>
            <person name="Russo S."/>
            <person name="Salzberg S.L."/>
            <person name="Sanchez-Gracia A."/>
            <person name="Saranga D.J."/>
            <person name="Sato H."/>
            <person name="Schaeffer S.W."/>
            <person name="Schatz M.C."/>
            <person name="Schlenke T."/>
            <person name="Schwartz R."/>
            <person name="Segarra C."/>
            <person name="Singh R.S."/>
            <person name="Sirot L."/>
            <person name="Sirota M."/>
            <person name="Sisneros N.B."/>
            <person name="Smith C.D."/>
            <person name="Smith T.F."/>
            <person name="Spieth J."/>
            <person name="Stage D.E."/>
            <person name="Stark A."/>
            <person name="Stephan W."/>
            <person name="Strausberg R.L."/>
            <person name="Strempel S."/>
            <person name="Sturgill D."/>
            <person name="Sutton G."/>
            <person name="Sutton G.G."/>
            <person name="Tao W."/>
            <person name="Teichmann S."/>
            <person name="Tobari Y.N."/>
            <person name="Tomimura Y."/>
            <person name="Tsolas J.M."/>
            <person name="Valente V.L."/>
            <person name="Venter E."/>
            <person name="Venter J.C."/>
            <person name="Vicario S."/>
            <person name="Vieira F.G."/>
            <person name="Vilella A.J."/>
            <person name="Villasante A."/>
            <person name="Walenz B."/>
            <person name="Wang J."/>
            <person name="Wasserman M."/>
            <person name="Watts T."/>
            <person name="Wilson D."/>
            <person name="Wilson R.K."/>
            <person name="Wing R.A."/>
            <person name="Wolfner M.F."/>
            <person name="Wong A."/>
            <person name="Wong G.K."/>
            <person name="Wu C.I."/>
            <person name="Wu G."/>
            <person name="Yamamoto D."/>
            <person name="Yang H.P."/>
            <person name="Yang S.P."/>
            <person name="Yorke J.A."/>
            <person name="Yoshida K."/>
            <person name="Zdobnov E."/>
            <person name="Zhang P."/>
            <person name="Zhang Y."/>
            <person name="Zimin A.V."/>
            <person name="Baldwin J."/>
            <person name="Abdouelleil A."/>
            <person name="Abdulkadir J."/>
            <person name="Abebe A."/>
            <person name="Abera B."/>
            <person name="Abreu J."/>
            <person name="Acer S.C."/>
            <person name="Aftuck L."/>
            <person name="Alexander A."/>
            <person name="An P."/>
            <person name="Anderson E."/>
            <person name="Anderson S."/>
            <person name="Arachi H."/>
            <person name="Azer M."/>
            <person name="Bachantsang P."/>
            <person name="Barry A."/>
            <person name="Bayul T."/>
            <person name="Berlin A."/>
            <person name="Bessette D."/>
            <person name="Bloom T."/>
            <person name="Blye J."/>
            <person name="Boguslavskiy L."/>
            <person name="Bonnet C."/>
            <person name="Boukhgalter B."/>
            <person name="Bourzgui I."/>
            <person name="Brown A."/>
            <person name="Cahill P."/>
            <person name="Channer S."/>
            <person name="Cheshatsang Y."/>
            <person name="Chuda L."/>
            <person name="Citroen M."/>
            <person name="Collymore A."/>
            <person name="Cooke P."/>
            <person name="Costello M."/>
            <person name="D'Aco K."/>
            <person name="Daza R."/>
            <person name="De Haan G."/>
            <person name="DeGray S."/>
            <person name="DeMaso C."/>
            <person name="Dhargay N."/>
            <person name="Dooley K."/>
            <person name="Dooley E."/>
            <person name="Doricent M."/>
            <person name="Dorje P."/>
            <person name="Dorjee K."/>
            <person name="Dupes A."/>
            <person name="Elong R."/>
            <person name="Falk J."/>
            <person name="Farina A."/>
            <person name="Faro S."/>
            <person name="Ferguson D."/>
            <person name="Fisher S."/>
            <person name="Foley C.D."/>
            <person name="Franke A."/>
            <person name="Friedrich D."/>
            <person name="Gadbois L."/>
            <person name="Gearin G."/>
            <person name="Gearin C.R."/>
            <person name="Giannoukos G."/>
            <person name="Goode T."/>
            <person name="Graham J."/>
            <person name="Grandbois E."/>
            <person name="Grewal S."/>
            <person name="Gyaltsen K."/>
            <person name="Hafez N."/>
            <person name="Hagos B."/>
            <person name="Hall J."/>
            <person name="Henson C."/>
            <person name="Hollinger A."/>
            <person name="Honan T."/>
            <person name="Huard M.D."/>
            <person name="Hughes L."/>
            <person name="Hurhula B."/>
            <person name="Husby M.E."/>
            <person name="Kamat A."/>
            <person name="Kanga B."/>
            <person name="Kashin S."/>
            <person name="Khazanovich D."/>
            <person name="Kisner P."/>
            <person name="Lance K."/>
            <person name="Lara M."/>
            <person name="Lee W."/>
            <person name="Lennon N."/>
            <person name="Letendre F."/>
            <person name="LeVine R."/>
            <person name="Lipovsky A."/>
            <person name="Liu X."/>
            <person name="Liu J."/>
            <person name="Liu S."/>
            <person name="Lokyitsang T."/>
            <person name="Lokyitsang Y."/>
            <person name="Lubonja R."/>
            <person name="Lui A."/>
            <person name="MacDonald P."/>
            <person name="Magnisalis V."/>
            <person name="Maru K."/>
            <person name="Matthews C."/>
            <person name="McCusker W."/>
            <person name="McDonough S."/>
            <person name="Mehta T."/>
            <person name="Meldrim J."/>
            <person name="Meneus L."/>
            <person name="Mihai O."/>
            <person name="Mihalev A."/>
            <person name="Mihova T."/>
            <person name="Mittelman R."/>
            <person name="Mlenga V."/>
            <person name="Montmayeur A."/>
            <person name="Mulrain L."/>
            <person name="Navidi A."/>
            <person name="Naylor J."/>
            <person name="Negash T."/>
            <person name="Nguyen T."/>
            <person name="Nguyen N."/>
            <person name="Nicol R."/>
            <person name="Norbu C."/>
            <person name="Norbu N."/>
            <person name="Novod N."/>
            <person name="O'Neill B."/>
            <person name="Osman S."/>
            <person name="Markiewicz E."/>
            <person name="Oyono O.L."/>
            <person name="Patti C."/>
            <person name="Phunkhang P."/>
            <person name="Pierre F."/>
            <person name="Priest M."/>
            <person name="Raghuraman S."/>
            <person name="Rege F."/>
            <person name="Reyes R."/>
            <person name="Rise C."/>
            <person name="Rogov P."/>
            <person name="Ross K."/>
            <person name="Ryan E."/>
            <person name="Settipalli S."/>
            <person name="Shea T."/>
            <person name="Sherpa N."/>
            <person name="Shi L."/>
            <person name="Shih D."/>
            <person name="Sparrow T."/>
            <person name="Spaulding J."/>
            <person name="Stalker J."/>
            <person name="Stange-Thomann N."/>
            <person name="Stavropoulos S."/>
            <person name="Stone C."/>
            <person name="Strader C."/>
            <person name="Tesfaye S."/>
            <person name="Thomson T."/>
            <person name="Thoulutsang Y."/>
            <person name="Thoulutsang D."/>
            <person name="Topham K."/>
            <person name="Topping I."/>
            <person name="Tsamla T."/>
            <person name="Vassiliev H."/>
            <person name="Vo A."/>
            <person name="Wangchuk T."/>
            <person name="Wangdi T."/>
            <person name="Weiand M."/>
            <person name="Wilkinson J."/>
            <person name="Wilson A."/>
            <person name="Yadav S."/>
            <person name="Young G."/>
            <person name="Yu Q."/>
            <person name="Zembek L."/>
            <person name="Zhong D."/>
            <person name="Zimmer A."/>
            <person name="Zwirko Z."/>
            <person name="Jaffe D.B."/>
            <person name="Alvarez P."/>
            <person name="Brockman W."/>
            <person name="Butler J."/>
            <person name="Chin C."/>
            <person name="Gnerre S."/>
            <person name="Grabherr M."/>
            <person name="Kleber M."/>
            <person name="Mauceli E."/>
            <person name="MacCallum I."/>
        </authorList>
    </citation>
    <scope>NUCLEOTIDE SEQUENCE [LARGE SCALE GENOMIC DNA]</scope>
    <source>
        <strain evidence="3">white501</strain>
    </source>
</reference>
<feature type="compositionally biased region" description="Basic and acidic residues" evidence="1">
    <location>
        <begin position="16"/>
        <end position="27"/>
    </location>
</feature>
<protein>
    <submittedName>
        <fullName evidence="2">GD24792</fullName>
    </submittedName>
</protein>
<proteinExistence type="predicted"/>
<dbReference type="EMBL" id="CH983835">
    <property type="protein sequence ID" value="EDX16562.1"/>
    <property type="molecule type" value="Genomic_DNA"/>
</dbReference>
<accession>B4NUB5</accession>
<dbReference type="HOGENOM" id="CLU_2906505_0_0_1"/>
<evidence type="ECO:0000313" key="3">
    <source>
        <dbReference type="Proteomes" id="UP000000304"/>
    </source>
</evidence>
<name>B4NUB5_DROSI</name>
<gene>
    <name evidence="2" type="primary">Dsim\GD24792</name>
    <name evidence="2" type="ORF">Dsim_GD24792</name>
</gene>